<keyword evidence="8 15" id="KW-0863">Zinc-finger</keyword>
<evidence type="ECO:0000256" key="6">
    <source>
        <dbReference type="ARBA" id="ARBA00022691"/>
    </source>
</evidence>
<dbReference type="Gene3D" id="1.25.40.10">
    <property type="entry name" value="Tetratricopeptide repeat domain"/>
    <property type="match status" value="1"/>
</dbReference>
<dbReference type="InterPro" id="IPR001214">
    <property type="entry name" value="SET_dom"/>
</dbReference>
<evidence type="ECO:0000256" key="12">
    <source>
        <dbReference type="ARBA" id="ARBA00093423"/>
    </source>
</evidence>
<evidence type="ECO:0000256" key="15">
    <source>
        <dbReference type="PROSITE-ProRule" id="PRU00134"/>
    </source>
</evidence>
<keyword evidence="3" id="KW-0963">Cytoplasm</keyword>
<protein>
    <recommendedName>
        <fullName evidence="13">Protein-lysine N-methyltransferase SMYD4</fullName>
    </recommendedName>
    <alternativeName>
        <fullName evidence="14">SET and MYND domain-containing protein 4</fullName>
    </alternativeName>
</protein>
<dbReference type="SUPFAM" id="SSF48452">
    <property type="entry name" value="TPR-like"/>
    <property type="match status" value="1"/>
</dbReference>
<dbReference type="GO" id="GO:0001947">
    <property type="term" value="P:heart looping"/>
    <property type="evidence" value="ECO:0007669"/>
    <property type="project" value="Ensembl"/>
</dbReference>
<evidence type="ECO:0000259" key="16">
    <source>
        <dbReference type="PROSITE" id="PS50280"/>
    </source>
</evidence>
<keyword evidence="6" id="KW-0949">S-adenosyl-L-methionine</keyword>
<feature type="domain" description="MYND-type" evidence="17">
    <location>
        <begin position="225"/>
        <end position="264"/>
    </location>
</feature>
<keyword evidence="5" id="KW-0808">Transferase</keyword>
<keyword evidence="7" id="KW-0479">Metal-binding</keyword>
<dbReference type="InterPro" id="IPR046341">
    <property type="entry name" value="SET_dom_sf"/>
</dbReference>
<evidence type="ECO:0000256" key="10">
    <source>
        <dbReference type="ARBA" id="ARBA00023242"/>
    </source>
</evidence>
<dbReference type="GO" id="GO:0005634">
    <property type="term" value="C:nucleus"/>
    <property type="evidence" value="ECO:0007669"/>
    <property type="project" value="UniProtKB-SubCell"/>
</dbReference>
<dbReference type="InterPro" id="IPR011990">
    <property type="entry name" value="TPR-like_helical_dom_sf"/>
</dbReference>
<dbReference type="Ensembl" id="ENSHCOT00000016098.1">
    <property type="protein sequence ID" value="ENSHCOP00000009866.1"/>
    <property type="gene ID" value="ENSHCOG00000012390.1"/>
</dbReference>
<feature type="domain" description="SET" evidence="16">
    <location>
        <begin position="175"/>
        <end position="435"/>
    </location>
</feature>
<dbReference type="AlphaFoldDB" id="A0A3Q2Y9H3"/>
<dbReference type="GO" id="GO:0042826">
    <property type="term" value="F:histone deacetylase binding"/>
    <property type="evidence" value="ECO:0007669"/>
    <property type="project" value="TreeGrafter"/>
</dbReference>
<dbReference type="GeneTree" id="ENSGT00730000111079"/>
<evidence type="ECO:0000259" key="17">
    <source>
        <dbReference type="PROSITE" id="PS50865"/>
    </source>
</evidence>
<reference evidence="18" key="2">
    <citation type="submission" date="2025-09" db="UniProtKB">
        <authorList>
            <consortium name="Ensembl"/>
        </authorList>
    </citation>
    <scope>IDENTIFICATION</scope>
</reference>
<dbReference type="GO" id="GO:0004407">
    <property type="term" value="F:histone deacetylase activity"/>
    <property type="evidence" value="ECO:0007669"/>
    <property type="project" value="Ensembl"/>
</dbReference>
<evidence type="ECO:0000256" key="1">
    <source>
        <dbReference type="ARBA" id="ARBA00004123"/>
    </source>
</evidence>
<evidence type="ECO:0000256" key="3">
    <source>
        <dbReference type="ARBA" id="ARBA00022490"/>
    </source>
</evidence>
<dbReference type="Gene3D" id="2.170.270.10">
    <property type="entry name" value="SET domain"/>
    <property type="match status" value="1"/>
</dbReference>
<evidence type="ECO:0000313" key="19">
    <source>
        <dbReference type="Proteomes" id="UP000264820"/>
    </source>
</evidence>
<dbReference type="InterPro" id="IPR002893">
    <property type="entry name" value="Znf_MYND"/>
</dbReference>
<dbReference type="GO" id="GO:0042800">
    <property type="term" value="F:histone H3K4 methyltransferase activity"/>
    <property type="evidence" value="ECO:0007669"/>
    <property type="project" value="Ensembl"/>
</dbReference>
<dbReference type="InterPro" id="IPR052097">
    <property type="entry name" value="SET-MYND_domain_protein"/>
</dbReference>
<evidence type="ECO:0000256" key="8">
    <source>
        <dbReference type="ARBA" id="ARBA00022771"/>
    </source>
</evidence>
<name>A0A3Q2Y9H3_HIPCM</name>
<keyword evidence="19" id="KW-1185">Reference proteome</keyword>
<comment type="subcellular location">
    <subcellularLocation>
        <location evidence="2">Cytoplasm</location>
    </subcellularLocation>
    <subcellularLocation>
        <location evidence="1">Nucleus</location>
    </subcellularLocation>
</comment>
<dbReference type="OMA" id="FDCTCPA"/>
<dbReference type="GO" id="GO:0032259">
    <property type="term" value="P:methylation"/>
    <property type="evidence" value="ECO:0007669"/>
    <property type="project" value="UniProtKB-KW"/>
</dbReference>
<dbReference type="PROSITE" id="PS50865">
    <property type="entry name" value="ZF_MYND_2"/>
    <property type="match status" value="1"/>
</dbReference>
<dbReference type="STRING" id="109280.ENSHCOP00000009866"/>
<keyword evidence="4" id="KW-0489">Methyltransferase</keyword>
<evidence type="ECO:0000256" key="14">
    <source>
        <dbReference type="ARBA" id="ARBA00093680"/>
    </source>
</evidence>
<sequence>MDLPCLPWQDHVARKWAGLEPEFRERFKSLLEIEDVFESALSVTTKDDAARLRRISAEGHGHTRKDAAEASACRQSGNASFKSGKYAEAALHYSQGVCLSPQSSEQLSLCYANRSAALYHLQHYQDALEDVSDAEKSGYPPALAHKLAKRRAQCLARLPSSHVGADRDDRSGMSPKVTVCFSREKGRHMVATEAIAAGEVILSERPFGSVLVASGGTFGTERRHCHACLKPAWRLVPCAGCSYARYCAARCRDGAWEEHHRWECPLGACLAAAGVLSHLALRVALKAGVANIRGAAYQGVWGLLHHVERHAASMRFLCAVTAATLRLALGETATSPVGREEDAGGRLLGVAMLRHALQLRCNAQAVVMFFASGLSDAHVQSVEERRVATAVFPTLSLINHSCRPNTSLSFGAGGAVTLRAAQSLRSGQEVAHCYGPHSGRMVAGERRRLLQEQYFFLCRCEACQEDWSPDEQSGLLCARCDPSGGGDHSCGSCGGVWSGGELSQTLRDVRRDLEALGGRTEDALARAHAHKGDWARAAEHLERSAAAVAARFGADSVEMARQVAKLAQLHFNAGSRASALSVIPEARRLLTLHCGALCPEVRELQAMEDCLRLTQMDLGQEKNVKLKWSF</sequence>
<evidence type="ECO:0000256" key="4">
    <source>
        <dbReference type="ARBA" id="ARBA00022603"/>
    </source>
</evidence>
<dbReference type="InterPro" id="IPR044421">
    <property type="entry name" value="SMYD4_SET"/>
</dbReference>
<evidence type="ECO:0000256" key="13">
    <source>
        <dbReference type="ARBA" id="ARBA00093635"/>
    </source>
</evidence>
<evidence type="ECO:0000256" key="7">
    <source>
        <dbReference type="ARBA" id="ARBA00022723"/>
    </source>
</evidence>
<dbReference type="PANTHER" id="PTHR46165">
    <property type="entry name" value="SET AND MYND DOMAIN-CONTAINING PROTEIN 4"/>
    <property type="match status" value="1"/>
</dbReference>
<keyword evidence="9" id="KW-0862">Zinc</keyword>
<dbReference type="PANTHER" id="PTHR46165:SF2">
    <property type="entry name" value="SET AND MYND DOMAIN-CONTAINING PROTEIN 4"/>
    <property type="match status" value="1"/>
</dbReference>
<dbReference type="SUPFAM" id="SSF82199">
    <property type="entry name" value="SET domain"/>
    <property type="match status" value="1"/>
</dbReference>
<reference evidence="18" key="1">
    <citation type="submission" date="2025-08" db="UniProtKB">
        <authorList>
            <consortium name="Ensembl"/>
        </authorList>
    </citation>
    <scope>IDENTIFICATION</scope>
</reference>
<dbReference type="Gene3D" id="6.10.140.2220">
    <property type="match status" value="1"/>
</dbReference>
<dbReference type="Pfam" id="PF01753">
    <property type="entry name" value="zf-MYND"/>
    <property type="match status" value="1"/>
</dbReference>
<dbReference type="GO" id="GO:0008270">
    <property type="term" value="F:zinc ion binding"/>
    <property type="evidence" value="ECO:0007669"/>
    <property type="project" value="UniProtKB-KW"/>
</dbReference>
<evidence type="ECO:0000313" key="18">
    <source>
        <dbReference type="Ensembl" id="ENSHCOP00000009866.1"/>
    </source>
</evidence>
<organism evidence="18 19">
    <name type="scientific">Hippocampus comes</name>
    <name type="common">Tiger tail seahorse</name>
    <dbReference type="NCBI Taxonomy" id="109280"/>
    <lineage>
        <taxon>Eukaryota</taxon>
        <taxon>Metazoa</taxon>
        <taxon>Chordata</taxon>
        <taxon>Craniata</taxon>
        <taxon>Vertebrata</taxon>
        <taxon>Euteleostomi</taxon>
        <taxon>Actinopterygii</taxon>
        <taxon>Neopterygii</taxon>
        <taxon>Teleostei</taxon>
        <taxon>Neoteleostei</taxon>
        <taxon>Acanthomorphata</taxon>
        <taxon>Syngnathiaria</taxon>
        <taxon>Syngnathiformes</taxon>
        <taxon>Syngnathoidei</taxon>
        <taxon>Syngnathidae</taxon>
        <taxon>Hippocampus</taxon>
    </lineage>
</organism>
<comment type="catalytic activity">
    <reaction evidence="11">
        <text>L-lysyl-[protein] + S-adenosyl-L-methionine = N(6)-methyl-L-lysyl-[protein] + S-adenosyl-L-homocysteine + H(+)</text>
        <dbReference type="Rhea" id="RHEA:51736"/>
        <dbReference type="Rhea" id="RHEA-COMP:9752"/>
        <dbReference type="Rhea" id="RHEA-COMP:13053"/>
        <dbReference type="ChEBI" id="CHEBI:15378"/>
        <dbReference type="ChEBI" id="CHEBI:29969"/>
        <dbReference type="ChEBI" id="CHEBI:57856"/>
        <dbReference type="ChEBI" id="CHEBI:59789"/>
        <dbReference type="ChEBI" id="CHEBI:61929"/>
    </reaction>
</comment>
<dbReference type="PROSITE" id="PS50280">
    <property type="entry name" value="SET"/>
    <property type="match status" value="1"/>
</dbReference>
<dbReference type="SUPFAM" id="SSF144232">
    <property type="entry name" value="HIT/MYND zinc finger-like"/>
    <property type="match status" value="1"/>
</dbReference>
<dbReference type="GO" id="GO:0005737">
    <property type="term" value="C:cytoplasm"/>
    <property type="evidence" value="ECO:0007669"/>
    <property type="project" value="UniProtKB-SubCell"/>
</dbReference>
<dbReference type="Gene3D" id="1.10.220.160">
    <property type="match status" value="1"/>
</dbReference>
<evidence type="ECO:0000256" key="11">
    <source>
        <dbReference type="ARBA" id="ARBA00048985"/>
    </source>
</evidence>
<dbReference type="Pfam" id="PF00856">
    <property type="entry name" value="SET"/>
    <property type="match status" value="1"/>
</dbReference>
<keyword evidence="10" id="KW-0539">Nucleus</keyword>
<evidence type="ECO:0000256" key="9">
    <source>
        <dbReference type="ARBA" id="ARBA00022833"/>
    </source>
</evidence>
<dbReference type="Proteomes" id="UP000264820">
    <property type="component" value="Unplaced"/>
</dbReference>
<evidence type="ECO:0000256" key="5">
    <source>
        <dbReference type="ARBA" id="ARBA00022679"/>
    </source>
</evidence>
<dbReference type="CDD" id="cd10536">
    <property type="entry name" value="SET_SMYD4"/>
    <property type="match status" value="1"/>
</dbReference>
<evidence type="ECO:0000256" key="2">
    <source>
        <dbReference type="ARBA" id="ARBA00004496"/>
    </source>
</evidence>
<accession>A0A3Q2Y9H3</accession>
<comment type="function">
    <text evidence="12">Protein-lysine N-methyltransferase. Monomethylates PRMT5, modulating its transcriptional activity. May also act as a histone methyltransferase. Plays a critical role in cardiac development. Acts as a key epigenetic regulator of gene expression during cardiac development via its dual activities as a methyltransferase and negative regulator of HDAC1.</text>
</comment>
<proteinExistence type="predicted"/>